<dbReference type="Pfam" id="PF12762">
    <property type="entry name" value="DDE_Tnp_IS1595"/>
    <property type="match status" value="1"/>
</dbReference>
<protein>
    <recommendedName>
        <fullName evidence="5">IS1595 family transposase</fullName>
    </recommendedName>
</protein>
<name>A0A165B225_9SYNE</name>
<evidence type="ECO:0000259" key="1">
    <source>
        <dbReference type="Pfam" id="PF12760"/>
    </source>
</evidence>
<dbReference type="AlphaFoldDB" id="A0A165B225"/>
<sequence>MRRTGPSKSHRHGMSLMELMKKFPDDATAETWFVQSRWLEGIICPHCGSTNGNPNTKHRSMPYRCRDCRKRFSTRTGTVMECSKLGFQIWAIAIFLIATNLKGISSMKLHRDLGITQKSAWFLAHRIRETFDFAWLPGFDGPIEADETFIGGKRKNMSHEKRKEQTGCGPVGKAIVAGVKDRKTGQVSARVVKGTDATILKGFVRYHAEPGTTVYTDEALGYQGMNDIWTTKQLITVLANMSIIWPILMELRAFGQC</sequence>
<proteinExistence type="predicted"/>
<evidence type="ECO:0000259" key="2">
    <source>
        <dbReference type="Pfam" id="PF12762"/>
    </source>
</evidence>
<dbReference type="NCBIfam" id="NF033547">
    <property type="entry name" value="transpos_IS1595"/>
    <property type="match status" value="1"/>
</dbReference>
<dbReference type="InterPro" id="IPR024445">
    <property type="entry name" value="Tnp_ISXO2-like"/>
</dbReference>
<dbReference type="InterPro" id="IPR024442">
    <property type="entry name" value="Transposase_Zn_ribbon"/>
</dbReference>
<dbReference type="Pfam" id="PF12760">
    <property type="entry name" value="Zn_ribbon_IS1595"/>
    <property type="match status" value="1"/>
</dbReference>
<evidence type="ECO:0008006" key="5">
    <source>
        <dbReference type="Google" id="ProtNLM"/>
    </source>
</evidence>
<keyword evidence="4" id="KW-1185">Reference proteome</keyword>
<evidence type="ECO:0000313" key="3">
    <source>
        <dbReference type="EMBL" id="SAY38524.1"/>
    </source>
</evidence>
<evidence type="ECO:0000313" key="4">
    <source>
        <dbReference type="Proteomes" id="UP000182631"/>
    </source>
</evidence>
<dbReference type="Proteomes" id="UP000182631">
    <property type="component" value="Unassembled WGS sequence"/>
</dbReference>
<accession>A0A165B225</accession>
<organism evidence="3 4">
    <name type="scientific">Candidatus Synechococcus spongiarum</name>
    <dbReference type="NCBI Taxonomy" id="431041"/>
    <lineage>
        <taxon>Bacteria</taxon>
        <taxon>Bacillati</taxon>
        <taxon>Cyanobacteriota</taxon>
        <taxon>Cyanophyceae</taxon>
        <taxon>Synechococcales</taxon>
        <taxon>Synechococcaceae</taxon>
        <taxon>Synechococcus</taxon>
    </lineage>
</organism>
<feature type="domain" description="ISXO2-like transposase" evidence="2">
    <location>
        <begin position="140"/>
        <end position="228"/>
    </location>
</feature>
<reference evidence="4" key="1">
    <citation type="submission" date="2016-02" db="EMBL/GenBank/DDBJ databases">
        <authorList>
            <person name="liu f."/>
        </authorList>
    </citation>
    <scope>NUCLEOTIDE SEQUENCE [LARGE SCALE GENOMIC DNA]</scope>
</reference>
<dbReference type="EMBL" id="FITM01000047">
    <property type="protein sequence ID" value="SAY38524.1"/>
    <property type="molecule type" value="Genomic_DNA"/>
</dbReference>
<feature type="domain" description="Transposase zinc-ribbon" evidence="1">
    <location>
        <begin position="24"/>
        <end position="70"/>
    </location>
</feature>
<gene>
    <name evidence="3" type="ORF">FLM9_408</name>
</gene>